<dbReference type="AlphaFoldDB" id="A0A4P6PVM4"/>
<protein>
    <recommendedName>
        <fullName evidence="2">DUF3291 domain-containing protein</fullName>
    </recommendedName>
</protein>
<organism evidence="3 4">
    <name type="scientific">Streptomonospora litoralis</name>
    <dbReference type="NCBI Taxonomy" id="2498135"/>
    <lineage>
        <taxon>Bacteria</taxon>
        <taxon>Bacillati</taxon>
        <taxon>Actinomycetota</taxon>
        <taxon>Actinomycetes</taxon>
        <taxon>Streptosporangiales</taxon>
        <taxon>Nocardiopsidaceae</taxon>
        <taxon>Streptomonospora</taxon>
    </lineage>
</organism>
<dbReference type="KEGG" id="strr:EKD16_01440"/>
<keyword evidence="4" id="KW-1185">Reference proteome</keyword>
<feature type="region of interest" description="Disordered" evidence="1">
    <location>
        <begin position="141"/>
        <end position="185"/>
    </location>
</feature>
<accession>A0A4P6PVM4</accession>
<evidence type="ECO:0000313" key="4">
    <source>
        <dbReference type="Proteomes" id="UP000292235"/>
    </source>
</evidence>
<dbReference type="SUPFAM" id="SSF54909">
    <property type="entry name" value="Dimeric alpha+beta barrel"/>
    <property type="match status" value="1"/>
</dbReference>
<reference evidence="3 4" key="1">
    <citation type="submission" date="2019-02" db="EMBL/GenBank/DDBJ databases">
        <authorList>
            <person name="Khodamoradi S."/>
            <person name="Hahnke R.L."/>
            <person name="Kaempfer P."/>
            <person name="Schumann P."/>
            <person name="Rohde M."/>
            <person name="Steinert M."/>
            <person name="Luzhetskyy A."/>
            <person name="Wink J."/>
            <person name="Ruckert C."/>
        </authorList>
    </citation>
    <scope>NUCLEOTIDE SEQUENCE [LARGE SCALE GENOMIC DNA]</scope>
    <source>
        <strain evidence="3 4">M2</strain>
    </source>
</reference>
<dbReference type="InterPro" id="IPR021708">
    <property type="entry name" value="DUF3291"/>
</dbReference>
<sequence>MLNRMSDHRLAQLNIAALKAPLDDPALADFVALLDPINALAEASPGFVWRYVDENGADATAARPFGDDLIVNFSLWADRDSLWNFTYRSGHLDLLRRRREWFTRMAAAHQVMWWVPAGRIPTIEEAGERLALLRANGPSPEAFTFTDSYPPPSAPPTTAETGTPETATRAGAGLTPPRPASPSSS</sequence>
<feature type="compositionally biased region" description="Low complexity" evidence="1">
    <location>
        <begin position="156"/>
        <end position="173"/>
    </location>
</feature>
<evidence type="ECO:0000256" key="1">
    <source>
        <dbReference type="SAM" id="MobiDB-lite"/>
    </source>
</evidence>
<dbReference type="EMBL" id="CP036455">
    <property type="protein sequence ID" value="QBI52105.1"/>
    <property type="molecule type" value="Genomic_DNA"/>
</dbReference>
<feature type="domain" description="DUF3291" evidence="2">
    <location>
        <begin position="10"/>
        <end position="147"/>
    </location>
</feature>
<proteinExistence type="predicted"/>
<dbReference type="InterPro" id="IPR011008">
    <property type="entry name" value="Dimeric_a/b-barrel"/>
</dbReference>
<evidence type="ECO:0000259" key="2">
    <source>
        <dbReference type="Pfam" id="PF11695"/>
    </source>
</evidence>
<gene>
    <name evidence="3" type="ORF">EKD16_01440</name>
</gene>
<dbReference type="Pfam" id="PF11695">
    <property type="entry name" value="DUF3291"/>
    <property type="match status" value="1"/>
</dbReference>
<evidence type="ECO:0000313" key="3">
    <source>
        <dbReference type="EMBL" id="QBI52105.1"/>
    </source>
</evidence>
<feature type="compositionally biased region" description="Pro residues" evidence="1">
    <location>
        <begin position="176"/>
        <end position="185"/>
    </location>
</feature>
<name>A0A4P6PVM4_9ACTN</name>
<dbReference type="Proteomes" id="UP000292235">
    <property type="component" value="Chromosome"/>
</dbReference>